<proteinExistence type="predicted"/>
<accession>A0A2P2PF57</accession>
<organism evidence="1">
    <name type="scientific">Rhizophora mucronata</name>
    <name type="common">Asiatic mangrove</name>
    <dbReference type="NCBI Taxonomy" id="61149"/>
    <lineage>
        <taxon>Eukaryota</taxon>
        <taxon>Viridiplantae</taxon>
        <taxon>Streptophyta</taxon>
        <taxon>Embryophyta</taxon>
        <taxon>Tracheophyta</taxon>
        <taxon>Spermatophyta</taxon>
        <taxon>Magnoliopsida</taxon>
        <taxon>eudicotyledons</taxon>
        <taxon>Gunneridae</taxon>
        <taxon>Pentapetalae</taxon>
        <taxon>rosids</taxon>
        <taxon>fabids</taxon>
        <taxon>Malpighiales</taxon>
        <taxon>Rhizophoraceae</taxon>
        <taxon>Rhizophora</taxon>
    </lineage>
</organism>
<reference evidence="1" key="1">
    <citation type="submission" date="2018-02" db="EMBL/GenBank/DDBJ databases">
        <title>Rhizophora mucronata_Transcriptome.</title>
        <authorList>
            <person name="Meera S.P."/>
            <person name="Sreeshan A."/>
            <person name="Augustine A."/>
        </authorList>
    </citation>
    <scope>NUCLEOTIDE SEQUENCE</scope>
    <source>
        <tissue evidence="1">Leaf</tissue>
    </source>
</reference>
<protein>
    <submittedName>
        <fullName evidence="1">Uncharacterized protein</fullName>
    </submittedName>
</protein>
<dbReference type="EMBL" id="GGEC01072837">
    <property type="protein sequence ID" value="MBX53321.1"/>
    <property type="molecule type" value="Transcribed_RNA"/>
</dbReference>
<name>A0A2P2PF57_RHIMU</name>
<evidence type="ECO:0000313" key="1">
    <source>
        <dbReference type="EMBL" id="MBX53321.1"/>
    </source>
</evidence>
<sequence length="48" mass="4852">MVAATAMAVMEGGVAKEGREVEGMAVIEALEAKGNGTAGSKREGMLKN</sequence>
<dbReference type="AlphaFoldDB" id="A0A2P2PF57"/>